<sequence length="178" mass="19566">MRNVTILGEPLVFRNGRKAQNRFLKAALSEKLASWDPINVSKRGIPTDRLVNIYEKWGHGKYGVILTGNVGVDPTHLESAGNMIFCKENDSPKLRAIVSKIAKAMKCDGALAIAQITHAGRQTPAAVNANPYSCSDIQVKAKGPFMSFGRPIPLTEEQIKTEVVDRFVYTAKFAHEQG</sequence>
<dbReference type="GO" id="GO:0010181">
    <property type="term" value="F:FMN binding"/>
    <property type="evidence" value="ECO:0007669"/>
    <property type="project" value="InterPro"/>
</dbReference>
<name>A0A183FDX8_HELPZ</name>
<dbReference type="PANTHER" id="PTHR43656">
    <property type="entry name" value="BINDING OXIDOREDUCTASE, PUTATIVE (AFU_ORTHOLOGUE AFUA_2G08260)-RELATED"/>
    <property type="match status" value="1"/>
</dbReference>
<dbReference type="PANTHER" id="PTHR43656:SF5">
    <property type="entry name" value="NADH:FLAVIN OXIDOREDUCTASE_NADH OXIDASE N-TERMINAL DOMAIN-CONTAINING PROTEIN"/>
    <property type="match status" value="1"/>
</dbReference>
<protein>
    <submittedName>
        <fullName evidence="6">Oxidored_FMN domain-containing protein</fullName>
    </submittedName>
</protein>
<dbReference type="SUPFAM" id="SSF51395">
    <property type="entry name" value="FMN-linked oxidoreductases"/>
    <property type="match status" value="1"/>
</dbReference>
<proteinExistence type="predicted"/>
<reference evidence="4 5" key="1">
    <citation type="submission" date="2018-11" db="EMBL/GenBank/DDBJ databases">
        <authorList>
            <consortium name="Pathogen Informatics"/>
        </authorList>
    </citation>
    <scope>NUCLEOTIDE SEQUENCE [LARGE SCALE GENOMIC DNA]</scope>
</reference>
<dbReference type="Proteomes" id="UP000050761">
    <property type="component" value="Unassembled WGS sequence"/>
</dbReference>
<reference evidence="6" key="2">
    <citation type="submission" date="2019-09" db="UniProtKB">
        <authorList>
            <consortium name="WormBaseParasite"/>
        </authorList>
    </citation>
    <scope>IDENTIFICATION</scope>
</reference>
<accession>A0A3P7Y9Q9</accession>
<accession>A0A183FDX8</accession>
<dbReference type="OrthoDB" id="1663137at2759"/>
<feature type="domain" description="NADH:flavin oxidoreductase/NADH oxidase N-terminal" evidence="3">
    <location>
        <begin position="9"/>
        <end position="176"/>
    </location>
</feature>
<dbReference type="Pfam" id="PF00724">
    <property type="entry name" value="Oxidored_FMN"/>
    <property type="match status" value="1"/>
</dbReference>
<keyword evidence="5" id="KW-1185">Reference proteome</keyword>
<evidence type="ECO:0000313" key="5">
    <source>
        <dbReference type="Proteomes" id="UP000050761"/>
    </source>
</evidence>
<organism evidence="5 6">
    <name type="scientific">Heligmosomoides polygyrus</name>
    <name type="common">Parasitic roundworm</name>
    <dbReference type="NCBI Taxonomy" id="6339"/>
    <lineage>
        <taxon>Eukaryota</taxon>
        <taxon>Metazoa</taxon>
        <taxon>Ecdysozoa</taxon>
        <taxon>Nematoda</taxon>
        <taxon>Chromadorea</taxon>
        <taxon>Rhabditida</taxon>
        <taxon>Rhabditina</taxon>
        <taxon>Rhabditomorpha</taxon>
        <taxon>Strongyloidea</taxon>
        <taxon>Heligmosomidae</taxon>
        <taxon>Heligmosomoides</taxon>
    </lineage>
</organism>
<keyword evidence="2" id="KW-0560">Oxidoreductase</keyword>
<evidence type="ECO:0000259" key="3">
    <source>
        <dbReference type="Pfam" id="PF00724"/>
    </source>
</evidence>
<dbReference type="WBParaSite" id="HPBE_0000450701-mRNA-1">
    <property type="protein sequence ID" value="HPBE_0000450701-mRNA-1"/>
    <property type="gene ID" value="HPBE_0000450701"/>
</dbReference>
<dbReference type="Gene3D" id="3.20.20.70">
    <property type="entry name" value="Aldolase class I"/>
    <property type="match status" value="1"/>
</dbReference>
<dbReference type="InterPro" id="IPR013785">
    <property type="entry name" value="Aldolase_TIM"/>
</dbReference>
<dbReference type="AlphaFoldDB" id="A0A183FDX8"/>
<dbReference type="GO" id="GO:0016491">
    <property type="term" value="F:oxidoreductase activity"/>
    <property type="evidence" value="ECO:0007669"/>
    <property type="project" value="UniProtKB-KW"/>
</dbReference>
<dbReference type="InterPro" id="IPR001155">
    <property type="entry name" value="OxRdtase_FMN_N"/>
</dbReference>
<keyword evidence="1" id="KW-0285">Flavoprotein</keyword>
<evidence type="ECO:0000256" key="1">
    <source>
        <dbReference type="ARBA" id="ARBA00022630"/>
    </source>
</evidence>
<evidence type="ECO:0000313" key="4">
    <source>
        <dbReference type="EMBL" id="VDO61493.1"/>
    </source>
</evidence>
<dbReference type="InterPro" id="IPR051799">
    <property type="entry name" value="NADH_flavin_oxidoreductase"/>
</dbReference>
<dbReference type="EMBL" id="UZAH01025324">
    <property type="protein sequence ID" value="VDO61493.1"/>
    <property type="molecule type" value="Genomic_DNA"/>
</dbReference>
<evidence type="ECO:0000313" key="6">
    <source>
        <dbReference type="WBParaSite" id="HPBE_0000450701-mRNA-1"/>
    </source>
</evidence>
<evidence type="ECO:0000256" key="2">
    <source>
        <dbReference type="ARBA" id="ARBA00023002"/>
    </source>
</evidence>
<gene>
    <name evidence="4" type="ORF">HPBE_LOCUS4508</name>
</gene>